<dbReference type="Pfam" id="PF24912">
    <property type="entry name" value="SH3_TNRC18"/>
    <property type="match status" value="1"/>
</dbReference>
<feature type="region of interest" description="Disordered" evidence="1">
    <location>
        <begin position="641"/>
        <end position="677"/>
    </location>
</feature>
<feature type="compositionally biased region" description="Basic and acidic residues" evidence="1">
    <location>
        <begin position="1344"/>
        <end position="1355"/>
    </location>
</feature>
<dbReference type="PANTHER" id="PTHR12505:SF24">
    <property type="entry name" value="PROTEIN WINGED EYE"/>
    <property type="match status" value="1"/>
</dbReference>
<dbReference type="InterPro" id="IPR043151">
    <property type="entry name" value="BAH_sf"/>
</dbReference>
<feature type="compositionally biased region" description="Polar residues" evidence="1">
    <location>
        <begin position="553"/>
        <end position="565"/>
    </location>
</feature>
<dbReference type="InterPro" id="IPR048924">
    <property type="entry name" value="BAHCC1-like_Tudor"/>
</dbReference>
<feature type="region of interest" description="Disordered" evidence="1">
    <location>
        <begin position="890"/>
        <end position="917"/>
    </location>
</feature>
<dbReference type="InterPro" id="IPR056841">
    <property type="entry name" value="TNRC18_BAHCC1-like_SH3"/>
</dbReference>
<reference evidence="3" key="1">
    <citation type="submission" date="2022-01" db="EMBL/GenBank/DDBJ databases">
        <authorList>
            <person name="King R."/>
        </authorList>
    </citation>
    <scope>NUCLEOTIDE SEQUENCE</scope>
</reference>
<feature type="compositionally biased region" description="Basic residues" evidence="1">
    <location>
        <begin position="830"/>
        <end position="848"/>
    </location>
</feature>
<protein>
    <recommendedName>
        <fullName evidence="2">BAH domain-containing protein</fullName>
    </recommendedName>
</protein>
<evidence type="ECO:0000256" key="1">
    <source>
        <dbReference type="SAM" id="MobiDB-lite"/>
    </source>
</evidence>
<dbReference type="InterPro" id="IPR052429">
    <property type="entry name" value="BAH_domain_protein"/>
</dbReference>
<feature type="compositionally biased region" description="Basic and acidic residues" evidence="1">
    <location>
        <begin position="1312"/>
        <end position="1326"/>
    </location>
</feature>
<feature type="compositionally biased region" description="Basic and acidic residues" evidence="1">
    <location>
        <begin position="1270"/>
        <end position="1281"/>
    </location>
</feature>
<evidence type="ECO:0000313" key="4">
    <source>
        <dbReference type="Proteomes" id="UP001152799"/>
    </source>
</evidence>
<dbReference type="SMART" id="SM00439">
    <property type="entry name" value="BAH"/>
    <property type="match status" value="1"/>
</dbReference>
<feature type="compositionally biased region" description="Basic residues" evidence="1">
    <location>
        <begin position="1295"/>
        <end position="1311"/>
    </location>
</feature>
<dbReference type="PANTHER" id="PTHR12505">
    <property type="entry name" value="PHD FINGER TRANSCRIPTION FACTOR"/>
    <property type="match status" value="1"/>
</dbReference>
<dbReference type="Gene3D" id="2.30.30.490">
    <property type="match status" value="1"/>
</dbReference>
<feature type="region of interest" description="Disordered" evidence="1">
    <location>
        <begin position="703"/>
        <end position="757"/>
    </location>
</feature>
<organism evidence="3 4">
    <name type="scientific">Ceutorhynchus assimilis</name>
    <name type="common">cabbage seed weevil</name>
    <dbReference type="NCBI Taxonomy" id="467358"/>
    <lineage>
        <taxon>Eukaryota</taxon>
        <taxon>Metazoa</taxon>
        <taxon>Ecdysozoa</taxon>
        <taxon>Arthropoda</taxon>
        <taxon>Hexapoda</taxon>
        <taxon>Insecta</taxon>
        <taxon>Pterygota</taxon>
        <taxon>Neoptera</taxon>
        <taxon>Endopterygota</taxon>
        <taxon>Coleoptera</taxon>
        <taxon>Polyphaga</taxon>
        <taxon>Cucujiformia</taxon>
        <taxon>Curculionidae</taxon>
        <taxon>Ceutorhynchinae</taxon>
        <taxon>Ceutorhynchus</taxon>
    </lineage>
</organism>
<gene>
    <name evidence="3" type="ORF">CEUTPL_LOCUS7890</name>
</gene>
<feature type="compositionally biased region" description="Low complexity" evidence="1">
    <location>
        <begin position="645"/>
        <end position="664"/>
    </location>
</feature>
<feature type="region of interest" description="Disordered" evidence="1">
    <location>
        <begin position="821"/>
        <end position="858"/>
    </location>
</feature>
<dbReference type="InterPro" id="IPR001025">
    <property type="entry name" value="BAH_dom"/>
</dbReference>
<evidence type="ECO:0000259" key="2">
    <source>
        <dbReference type="SMART" id="SM00439"/>
    </source>
</evidence>
<dbReference type="Proteomes" id="UP001152799">
    <property type="component" value="Chromosome 4"/>
</dbReference>
<evidence type="ECO:0000313" key="3">
    <source>
        <dbReference type="EMBL" id="CAG9767325.1"/>
    </source>
</evidence>
<dbReference type="OrthoDB" id="6426227at2759"/>
<proteinExistence type="predicted"/>
<accession>A0A9N9MPD1</accession>
<feature type="compositionally biased region" description="Basic residues" evidence="1">
    <location>
        <begin position="908"/>
        <end position="917"/>
    </location>
</feature>
<feature type="compositionally biased region" description="Basic and acidic residues" evidence="1">
    <location>
        <begin position="727"/>
        <end position="757"/>
    </location>
</feature>
<sequence length="1578" mass="175785">MLGSPAGPGVPSQRGLWPLAPAPAPSATSFTADGISKYGVYSLFPGGPTFGSALYSHASTIGRFASGHIQQSSGNTFHTAHKVSDSLFSAAGYTFGAPTPPPGSPYSPIPVTQLELLTKGYSNNIFIQQQDFNTSPKKVQITEKRCDEKCCSIQKSQKICHCPTSPVKKIQEISGIGCSRTNPIEWPSGVNVKKEPGLTPCQVAEITTSMSPVVKLEVHSPTQKIGSETTMSIGGSVVNSNGAQIPIGIAVARQRVQHEMVASPSLPPAGLLATVTTAGGAQIKELDNAGTVASMAAGTSGAAPGGGTILQCTDDRMAGLAAWQVGGNHNQTLTTPTLWQYPGPVPVEPMVPLPVPTMSPVGIQLVRDPTTGGLLLLPTTTGIEPLQQTVVWPSYPQQSSVLLPSLSSMPPPPLQMLSSASSDYLSSSTTLHQHTQTHSTRLVAVTTDAKRKLPLPLPATTLIKIETDGGLDQNKSLQTVSTIASNTGTVFTDQPMVTTHVIYQHPTNLIVSQTPVPTTEIASCRSQATSPACLTPPPDSVQIHEEDQIVNTSTVQDASNQTDTPICSEDDNTTHTISDVIGEEKIKDIIHNNNINEEVIAEPEPTVEVANATNEILTEKNSQQPDLSGLELLSNSIVEFESCRTEQTTETPTSTETSSITSSEESIETKEETATVPISVDDNLGGLDLLCALAEQRILEENIEKPGKKDKKHKDRRREKRKSKKHHSDEPKRKKMKRSSEERHRDRELRKEKKEKDKTEIKEKCFCKYKNYKTPESEQEVRKFLESKAPQNVCCKGEWPCMNAMELDMRMKLAELQKEYREKQKELSKLKPKKHSHECSKKKPRKKSTQSERSITISPPLLEKVDDLPANEILRTDVLSPPKLSVVQEVTHKRRHSETDSSPEKCSSSKKRKVGRPKRHLFTGELDTTETIVAKKLKNNFVGCLLAAKEKLKQQKSASTPPRYVEETYTHKLKKVKNNNTIIVDEIKSSKMRPKLKAEATIRVEEDDEWHSAEDNDIIDHIEEDIDEELDEENTSNEIFSDGLLEKEESSAKFEDDLKETVAEVPNPCALLEENLAVDKLRVLTAMGGLFYAGKLNAVEPPDVYSITLDGERGNRPHIMSREEILRDAILEVSPKTTEELPVGTRLCAYWSQQYRCLYPGSAAEPCTPDPHLDRKFVSVEFDDGDNGKIALQDIRLLPPNYPIIEYDPNPLSSLRKRRRRTSASISTEEKHVPETVNNKQEPSKAILPTSSEIEHHKEKKRLKKKKREKIKDKLLKNEDKKKKKKHKCIDEFCKHKKHHKKHRKHRKHHERSTTESENSLRHEFTCEIINEETNPMEENVEISQEKPETNHDESSQQSSADDFPNYEAPANPDDEVTMDDILEATADKKSKKFRDRQESCESRSKMSAFLPARQLWHWSGKGYKRQRAKGKSKKCFYKSIQRGKETITVGDAAVFLSTGRPDRPYIGRIEAMWELCGTMVVKVKWFYHPEETVGCPSNLQYPGALFESPHIDENDVQTISHKCEVVPLKDYTKKLGNDPARYATIYDNNDIYYLAGYYDPTSLNLKMEPGIPFTKSD</sequence>
<dbReference type="EMBL" id="OU892280">
    <property type="protein sequence ID" value="CAG9767325.1"/>
    <property type="molecule type" value="Genomic_DNA"/>
</dbReference>
<dbReference type="CDD" id="cd04714">
    <property type="entry name" value="BAH_BAHCC1"/>
    <property type="match status" value="1"/>
</dbReference>
<keyword evidence="4" id="KW-1185">Reference proteome</keyword>
<feature type="region of interest" description="Disordered" evidence="1">
    <location>
        <begin position="1213"/>
        <end position="1378"/>
    </location>
</feature>
<dbReference type="Pfam" id="PF01426">
    <property type="entry name" value="BAH"/>
    <property type="match status" value="1"/>
</dbReference>
<dbReference type="Pfam" id="PF21744">
    <property type="entry name" value="BAHCC1-like_Tudor"/>
    <property type="match status" value="1"/>
</dbReference>
<feature type="domain" description="BAH" evidence="2">
    <location>
        <begin position="1446"/>
        <end position="1570"/>
    </location>
</feature>
<dbReference type="GO" id="GO:0003682">
    <property type="term" value="F:chromatin binding"/>
    <property type="evidence" value="ECO:0007669"/>
    <property type="project" value="InterPro"/>
</dbReference>
<feature type="compositionally biased region" description="Basic residues" evidence="1">
    <location>
        <begin position="708"/>
        <end position="726"/>
    </location>
</feature>
<feature type="region of interest" description="Disordered" evidence="1">
    <location>
        <begin position="553"/>
        <end position="573"/>
    </location>
</feature>
<feature type="compositionally biased region" description="Basic residues" evidence="1">
    <location>
        <begin position="1258"/>
        <end position="1269"/>
    </location>
</feature>
<name>A0A9N9MPD1_9CUCU</name>